<dbReference type="EMBL" id="CM023490">
    <property type="protein sequence ID" value="KAH6943075.1"/>
    <property type="molecule type" value="Genomic_DNA"/>
</dbReference>
<name>A0ACB7T815_HYAAI</name>
<reference evidence="1" key="1">
    <citation type="submission" date="2020-05" db="EMBL/GenBank/DDBJ databases">
        <title>Large-scale comparative analyses of tick genomes elucidate their genetic diversity and vector capacities.</title>
        <authorList>
            <person name="Jia N."/>
            <person name="Wang J."/>
            <person name="Shi W."/>
            <person name="Du L."/>
            <person name="Sun Y."/>
            <person name="Zhan W."/>
            <person name="Jiang J."/>
            <person name="Wang Q."/>
            <person name="Zhang B."/>
            <person name="Ji P."/>
            <person name="Sakyi L.B."/>
            <person name="Cui X."/>
            <person name="Yuan T."/>
            <person name="Jiang B."/>
            <person name="Yang W."/>
            <person name="Lam T.T.-Y."/>
            <person name="Chang Q."/>
            <person name="Ding S."/>
            <person name="Wang X."/>
            <person name="Zhu J."/>
            <person name="Ruan X."/>
            <person name="Zhao L."/>
            <person name="Wei J."/>
            <person name="Que T."/>
            <person name="Du C."/>
            <person name="Cheng J."/>
            <person name="Dai P."/>
            <person name="Han X."/>
            <person name="Huang E."/>
            <person name="Gao Y."/>
            <person name="Liu J."/>
            <person name="Shao H."/>
            <person name="Ye R."/>
            <person name="Li L."/>
            <person name="Wei W."/>
            <person name="Wang X."/>
            <person name="Wang C."/>
            <person name="Yang T."/>
            <person name="Huo Q."/>
            <person name="Li W."/>
            <person name="Guo W."/>
            <person name="Chen H."/>
            <person name="Zhou L."/>
            <person name="Ni X."/>
            <person name="Tian J."/>
            <person name="Zhou Y."/>
            <person name="Sheng Y."/>
            <person name="Liu T."/>
            <person name="Pan Y."/>
            <person name="Xia L."/>
            <person name="Li J."/>
            <person name="Zhao F."/>
            <person name="Cao W."/>
        </authorList>
    </citation>
    <scope>NUCLEOTIDE SEQUENCE</scope>
    <source>
        <strain evidence="1">Hyas-2018</strain>
    </source>
</reference>
<protein>
    <submittedName>
        <fullName evidence="1">Uncharacterized protein</fullName>
    </submittedName>
</protein>
<evidence type="ECO:0000313" key="2">
    <source>
        <dbReference type="Proteomes" id="UP000821845"/>
    </source>
</evidence>
<proteinExistence type="predicted"/>
<sequence length="261" mass="28002">MDARKGSGGNANSKGEPSDATKDKPDDDTKDKSKSKSQDNSVAVDGKAAAASAQREKAYNPFDKRFASVAPVFKAAYEGIKSLCSRSTKPSAAVSSNDGQVNQSAADKPPWPAVESVFVTCLPEHAQLDGPCQPATREQRGQPWCNSSFGTSTVVTKDRAHRNAAHRHPAPVGRTTWSPGFDSGNIEFYPSRSPNSAVGRAVPVLPTRMYIGAPGKKVANRKKPGSEDTDRQPKTQKRKKKEQGTAKPSKRIKDNDSTNPP</sequence>
<evidence type="ECO:0000313" key="1">
    <source>
        <dbReference type="EMBL" id="KAH6943075.1"/>
    </source>
</evidence>
<keyword evidence="2" id="KW-1185">Reference proteome</keyword>
<organism evidence="1 2">
    <name type="scientific">Hyalomma asiaticum</name>
    <name type="common">Tick</name>
    <dbReference type="NCBI Taxonomy" id="266040"/>
    <lineage>
        <taxon>Eukaryota</taxon>
        <taxon>Metazoa</taxon>
        <taxon>Ecdysozoa</taxon>
        <taxon>Arthropoda</taxon>
        <taxon>Chelicerata</taxon>
        <taxon>Arachnida</taxon>
        <taxon>Acari</taxon>
        <taxon>Parasitiformes</taxon>
        <taxon>Ixodida</taxon>
        <taxon>Ixodoidea</taxon>
        <taxon>Ixodidae</taxon>
        <taxon>Hyalomminae</taxon>
        <taxon>Hyalomma</taxon>
    </lineage>
</organism>
<comment type="caution">
    <text evidence="1">The sequence shown here is derived from an EMBL/GenBank/DDBJ whole genome shotgun (WGS) entry which is preliminary data.</text>
</comment>
<gene>
    <name evidence="1" type="ORF">HPB50_015446</name>
</gene>
<dbReference type="Proteomes" id="UP000821845">
    <property type="component" value="Chromosome 10"/>
</dbReference>
<accession>A0ACB7T815</accession>